<evidence type="ECO:0000256" key="3">
    <source>
        <dbReference type="ARBA" id="ARBA00022475"/>
    </source>
</evidence>
<dbReference type="PROSITE" id="PS50928">
    <property type="entry name" value="ABC_TM1"/>
    <property type="match status" value="2"/>
</dbReference>
<dbReference type="InterPro" id="IPR000515">
    <property type="entry name" value="MetI-like"/>
</dbReference>
<dbReference type="eggNOG" id="COG1178">
    <property type="taxonomic scope" value="Bacteria"/>
</dbReference>
<accession>A0A011VAJ5</accession>
<evidence type="ECO:0000256" key="6">
    <source>
        <dbReference type="ARBA" id="ARBA00022989"/>
    </source>
</evidence>
<evidence type="ECO:0000313" key="11">
    <source>
        <dbReference type="Proteomes" id="UP000019849"/>
    </source>
</evidence>
<evidence type="ECO:0000313" key="10">
    <source>
        <dbReference type="EMBL" id="EXL05450.1"/>
    </source>
</evidence>
<keyword evidence="5 8" id="KW-0812">Transmembrane</keyword>
<comment type="subcellular location">
    <subcellularLocation>
        <location evidence="1">Cell inner membrane</location>
        <topology evidence="1">Multi-pass membrane protein</topology>
    </subcellularLocation>
    <subcellularLocation>
        <location evidence="8">Cell membrane</location>
        <topology evidence="8">Multi-pass membrane protein</topology>
    </subcellularLocation>
</comment>
<name>A0A011VAJ5_9HYPH</name>
<dbReference type="GO" id="GO:0055085">
    <property type="term" value="P:transmembrane transport"/>
    <property type="evidence" value="ECO:0007669"/>
    <property type="project" value="InterPro"/>
</dbReference>
<dbReference type="SUPFAM" id="SSF161098">
    <property type="entry name" value="MetI-like"/>
    <property type="match status" value="2"/>
</dbReference>
<evidence type="ECO:0000256" key="7">
    <source>
        <dbReference type="ARBA" id="ARBA00023136"/>
    </source>
</evidence>
<feature type="transmembrane region" description="Helical" evidence="8">
    <location>
        <begin position="99"/>
        <end position="119"/>
    </location>
</feature>
<organism evidence="10 11">
    <name type="scientific">Aquamicrobium defluvii</name>
    <dbReference type="NCBI Taxonomy" id="69279"/>
    <lineage>
        <taxon>Bacteria</taxon>
        <taxon>Pseudomonadati</taxon>
        <taxon>Pseudomonadota</taxon>
        <taxon>Alphaproteobacteria</taxon>
        <taxon>Hyphomicrobiales</taxon>
        <taxon>Phyllobacteriaceae</taxon>
        <taxon>Aquamicrobium</taxon>
    </lineage>
</organism>
<gene>
    <name evidence="10" type="ORF">BG36_07155</name>
</gene>
<dbReference type="PANTHER" id="PTHR43357:SF4">
    <property type="entry name" value="INNER MEMBRANE ABC TRANSPORTER PERMEASE PROTEIN YDCV"/>
    <property type="match status" value="1"/>
</dbReference>
<dbReference type="CDD" id="cd06261">
    <property type="entry name" value="TM_PBP2"/>
    <property type="match status" value="2"/>
</dbReference>
<feature type="transmembrane region" description="Helical" evidence="8">
    <location>
        <begin position="300"/>
        <end position="324"/>
    </location>
</feature>
<keyword evidence="2 8" id="KW-0813">Transport</keyword>
<feature type="transmembrane region" description="Helical" evidence="8">
    <location>
        <begin position="204"/>
        <end position="226"/>
    </location>
</feature>
<comment type="similarity">
    <text evidence="8">Belongs to the binding-protein-dependent transport system permease family.</text>
</comment>
<feature type="transmembrane region" description="Helical" evidence="8">
    <location>
        <begin position="396"/>
        <end position="417"/>
    </location>
</feature>
<feature type="transmembrane region" description="Helical" evidence="8">
    <location>
        <begin position="362"/>
        <end position="384"/>
    </location>
</feature>
<feature type="domain" description="ABC transmembrane type-1" evidence="9">
    <location>
        <begin position="61"/>
        <end position="271"/>
    </location>
</feature>
<evidence type="ECO:0000256" key="2">
    <source>
        <dbReference type="ARBA" id="ARBA00022448"/>
    </source>
</evidence>
<dbReference type="Proteomes" id="UP000019849">
    <property type="component" value="Unassembled WGS sequence"/>
</dbReference>
<feature type="transmembrane region" description="Helical" evidence="8">
    <location>
        <begin position="12"/>
        <end position="35"/>
    </location>
</feature>
<evidence type="ECO:0000256" key="8">
    <source>
        <dbReference type="RuleBase" id="RU363032"/>
    </source>
</evidence>
<feature type="domain" description="ABC transmembrane type-1" evidence="9">
    <location>
        <begin position="358"/>
        <end position="549"/>
    </location>
</feature>
<feature type="transmembrane region" description="Helical" evidence="8">
    <location>
        <begin position="528"/>
        <end position="548"/>
    </location>
</feature>
<sequence length="560" mass="60886">MPMTDKLKLGTFAGLTAIVLFLVGYPLVMLVLSSFEPIPQGGGLHDALRGYLVLFDNLDLLYNSIVIAVGSTLLALIFGVGLAWIIARTDIPFRGLLEQMVVIPFYLTPLMGAVGWALLASPNEGGALNALLMRWSLADEPVFNVYTPLGIIWVMGIYFAPFPFLFAVGALRSMDPSLEESSQVLGSGQFGTSLRITLPLIMPAMLGSSLLVFVLAVGQFGVPAILGSPNGYHVLTTRIYEYVTGFQPDYAAASAMGLSLFAFTAVGVYLQFKVLGQKKYTTVTGRGFRPKLIDARGWRLPLFGFVVFYVAIAVILPIGILLFASLVEWIVYDPEYIQFTLQNFNHVIYQHSATKIAVGNTLILAFSASAIILLLSVIIAWMLHRTNLPGRRLLEYVSMVPVAVPAVVFSVGLLWAWTSIPVIPIYGTLWILLICYLTIFLPYGIRAISATLVQIDKSLEECASVMGASWGRVLRTITFPLLAPGLWAGWAILFISVTKELTASALLYNSKTVVLSVAVFDLWAHSSFTNVAALSLIQAAVIFAALFLSRLLGRARGAPA</sequence>
<feature type="transmembrane region" description="Helical" evidence="8">
    <location>
        <begin position="60"/>
        <end position="87"/>
    </location>
</feature>
<dbReference type="InterPro" id="IPR035906">
    <property type="entry name" value="MetI-like_sf"/>
</dbReference>
<dbReference type="AlphaFoldDB" id="A0A011VAJ5"/>
<dbReference type="EMBL" id="JENY01000019">
    <property type="protein sequence ID" value="EXL05450.1"/>
    <property type="molecule type" value="Genomic_DNA"/>
</dbReference>
<dbReference type="PATRIC" id="fig|69279.3.peg.2819"/>
<keyword evidence="6 8" id="KW-1133">Transmembrane helix</keyword>
<protein>
    <recommendedName>
        <fullName evidence="9">ABC transmembrane type-1 domain-containing protein</fullName>
    </recommendedName>
</protein>
<keyword evidence="7 8" id="KW-0472">Membrane</keyword>
<evidence type="ECO:0000259" key="9">
    <source>
        <dbReference type="PROSITE" id="PS50928"/>
    </source>
</evidence>
<proteinExistence type="inferred from homology"/>
<dbReference type="Pfam" id="PF00528">
    <property type="entry name" value="BPD_transp_1"/>
    <property type="match status" value="2"/>
</dbReference>
<feature type="transmembrane region" description="Helical" evidence="8">
    <location>
        <begin position="151"/>
        <end position="171"/>
    </location>
</feature>
<evidence type="ECO:0000256" key="4">
    <source>
        <dbReference type="ARBA" id="ARBA00022519"/>
    </source>
</evidence>
<reference evidence="10 11" key="1">
    <citation type="submission" date="2014-02" db="EMBL/GenBank/DDBJ databases">
        <title>Aquamicrobium defluvii Genome sequencing.</title>
        <authorList>
            <person name="Wang X."/>
        </authorList>
    </citation>
    <scope>NUCLEOTIDE SEQUENCE [LARGE SCALE GENOMIC DNA]</scope>
    <source>
        <strain evidence="10 11">W13Z1</strain>
    </source>
</reference>
<dbReference type="Gene3D" id="1.10.3720.10">
    <property type="entry name" value="MetI-like"/>
    <property type="match status" value="2"/>
</dbReference>
<dbReference type="HOGENOM" id="CLU_021838_2_1_5"/>
<evidence type="ECO:0000256" key="1">
    <source>
        <dbReference type="ARBA" id="ARBA00004429"/>
    </source>
</evidence>
<comment type="caution">
    <text evidence="10">The sequence shown here is derived from an EMBL/GenBank/DDBJ whole genome shotgun (WGS) entry which is preliminary data.</text>
</comment>
<dbReference type="OrthoDB" id="27542at2"/>
<dbReference type="STRING" id="69279.BG36_07155"/>
<feature type="transmembrane region" description="Helical" evidence="8">
    <location>
        <begin position="250"/>
        <end position="270"/>
    </location>
</feature>
<keyword evidence="4" id="KW-0997">Cell inner membrane</keyword>
<dbReference type="GO" id="GO:0005886">
    <property type="term" value="C:plasma membrane"/>
    <property type="evidence" value="ECO:0007669"/>
    <property type="project" value="UniProtKB-SubCell"/>
</dbReference>
<feature type="transmembrane region" description="Helical" evidence="8">
    <location>
        <begin position="481"/>
        <end position="508"/>
    </location>
</feature>
<feature type="transmembrane region" description="Helical" evidence="8">
    <location>
        <begin position="423"/>
        <end position="445"/>
    </location>
</feature>
<evidence type="ECO:0000256" key="5">
    <source>
        <dbReference type="ARBA" id="ARBA00022692"/>
    </source>
</evidence>
<keyword evidence="3" id="KW-1003">Cell membrane</keyword>
<dbReference type="PANTHER" id="PTHR43357">
    <property type="entry name" value="INNER MEMBRANE ABC TRANSPORTER PERMEASE PROTEIN YDCV"/>
    <property type="match status" value="1"/>
</dbReference>